<dbReference type="Pfam" id="PF00441">
    <property type="entry name" value="Acyl-CoA_dh_1"/>
    <property type="match status" value="1"/>
</dbReference>
<dbReference type="eggNOG" id="COG1960">
    <property type="taxonomic scope" value="Bacteria"/>
</dbReference>
<dbReference type="Gene3D" id="1.20.140.10">
    <property type="entry name" value="Butyryl-CoA Dehydrogenase, subunit A, domain 3"/>
    <property type="match status" value="1"/>
</dbReference>
<comment type="caution">
    <text evidence="3">The sequence shown here is derived from an EMBL/GenBank/DDBJ whole genome shotgun (WGS) entry which is preliminary data.</text>
</comment>
<accession>A0A059G5U0</accession>
<reference evidence="3 4" key="1">
    <citation type="journal article" date="2014" name="Antonie Van Leeuwenhoek">
        <title>Hyphomonas beringensis sp. nov. and Hyphomonas chukchiensis sp. nov., isolated from surface seawater of the Bering Sea and Chukchi Sea.</title>
        <authorList>
            <person name="Li C."/>
            <person name="Lai Q."/>
            <person name="Li G."/>
            <person name="Dong C."/>
            <person name="Wang J."/>
            <person name="Liao Y."/>
            <person name="Shao Z."/>
        </authorList>
    </citation>
    <scope>NUCLEOTIDE SEQUENCE [LARGE SCALE GENOMIC DNA]</scope>
    <source>
        <strain evidence="3 4">SCH89</strain>
    </source>
</reference>
<dbReference type="STRING" id="1280953.HOC_12747"/>
<organism evidence="3 4">
    <name type="scientific">Hyphomonas oceanitis SCH89</name>
    <dbReference type="NCBI Taxonomy" id="1280953"/>
    <lineage>
        <taxon>Bacteria</taxon>
        <taxon>Pseudomonadati</taxon>
        <taxon>Pseudomonadota</taxon>
        <taxon>Alphaproteobacteria</taxon>
        <taxon>Hyphomonadales</taxon>
        <taxon>Hyphomonadaceae</taxon>
        <taxon>Hyphomonas</taxon>
    </lineage>
</organism>
<sequence>MGMTKEMPLHLFAGRIRNMRIYDGPSEVHRMVVARNLMDTR</sequence>
<dbReference type="InterPro" id="IPR036250">
    <property type="entry name" value="AcylCo_DH-like_C"/>
</dbReference>
<proteinExistence type="predicted"/>
<evidence type="ECO:0000256" key="1">
    <source>
        <dbReference type="ARBA" id="ARBA00022630"/>
    </source>
</evidence>
<keyword evidence="4" id="KW-1185">Reference proteome</keyword>
<evidence type="ECO:0000313" key="4">
    <source>
        <dbReference type="Proteomes" id="UP000024942"/>
    </source>
</evidence>
<feature type="domain" description="Acyl-CoA dehydrogenase/oxidase C-terminal" evidence="2">
    <location>
        <begin position="1"/>
        <end position="37"/>
    </location>
</feature>
<protein>
    <submittedName>
        <fullName evidence="3">Acyl-CoA dehydrogenase</fullName>
    </submittedName>
</protein>
<evidence type="ECO:0000259" key="2">
    <source>
        <dbReference type="Pfam" id="PF00441"/>
    </source>
</evidence>
<name>A0A059G5U0_9PROT</name>
<keyword evidence="1" id="KW-0285">Flavoprotein</keyword>
<evidence type="ECO:0000313" key="3">
    <source>
        <dbReference type="EMBL" id="KDA01925.1"/>
    </source>
</evidence>
<dbReference type="GO" id="GO:0016627">
    <property type="term" value="F:oxidoreductase activity, acting on the CH-CH group of donors"/>
    <property type="evidence" value="ECO:0007669"/>
    <property type="project" value="InterPro"/>
</dbReference>
<dbReference type="SUPFAM" id="SSF47203">
    <property type="entry name" value="Acyl-CoA dehydrogenase C-terminal domain-like"/>
    <property type="match status" value="1"/>
</dbReference>
<gene>
    <name evidence="3" type="ORF">HOC_12747</name>
</gene>
<dbReference type="EMBL" id="ARYL01000019">
    <property type="protein sequence ID" value="KDA01925.1"/>
    <property type="molecule type" value="Genomic_DNA"/>
</dbReference>
<dbReference type="Proteomes" id="UP000024942">
    <property type="component" value="Unassembled WGS sequence"/>
</dbReference>
<dbReference type="InterPro" id="IPR009075">
    <property type="entry name" value="AcylCo_DH/oxidase_C"/>
</dbReference>
<dbReference type="AlphaFoldDB" id="A0A059G5U0"/>
<dbReference type="PATRIC" id="fig|1280953.3.peg.2566"/>